<name>A0ABQ4MAT5_9BACL</name>
<sequence>MRFKNKWEYALAGFVLAAAVLAVIVLSLNYGSSGGRSKPADRSETKDAMQTQAPTNSETKTEPADNAQGTDKSEPKFDWANAEVTEENVKKALEDNIGAAMAIPLTEERFRKFVTSADAQGEYVEITLNPGIFADYKDFVKRAGGSLIAYSKVLFENPQVYEVSLNVLIDNVGGGENNGVYISWRRDQVADVDYDAVLDNMFGDYTIPYQLARKYNIQKDIYDGLEEFNLPESNNL</sequence>
<comment type="caution">
    <text evidence="2">The sequence shown here is derived from an EMBL/GenBank/DDBJ whole genome shotgun (WGS) entry which is preliminary data.</text>
</comment>
<dbReference type="RefSeq" id="WP_213654764.1">
    <property type="nucleotide sequence ID" value="NZ_BOSL01000006.1"/>
</dbReference>
<dbReference type="EMBL" id="BOSL01000006">
    <property type="protein sequence ID" value="GIP53102.1"/>
    <property type="molecule type" value="Genomic_DNA"/>
</dbReference>
<evidence type="ECO:0000313" key="2">
    <source>
        <dbReference type="EMBL" id="GIP53102.1"/>
    </source>
</evidence>
<proteinExistence type="predicted"/>
<gene>
    <name evidence="2" type="ORF">J42TS3_21370</name>
</gene>
<dbReference type="Proteomes" id="UP000679992">
    <property type="component" value="Unassembled WGS sequence"/>
</dbReference>
<feature type="compositionally biased region" description="Basic and acidic residues" evidence="1">
    <location>
        <begin position="38"/>
        <end position="47"/>
    </location>
</feature>
<protein>
    <submittedName>
        <fullName evidence="2">Uncharacterized protein</fullName>
    </submittedName>
</protein>
<keyword evidence="3" id="KW-1185">Reference proteome</keyword>
<organism evidence="2 3">
    <name type="scientific">Paenibacillus vini</name>
    <dbReference type="NCBI Taxonomy" id="1476024"/>
    <lineage>
        <taxon>Bacteria</taxon>
        <taxon>Bacillati</taxon>
        <taxon>Bacillota</taxon>
        <taxon>Bacilli</taxon>
        <taxon>Bacillales</taxon>
        <taxon>Paenibacillaceae</taxon>
        <taxon>Paenibacillus</taxon>
    </lineage>
</organism>
<evidence type="ECO:0000256" key="1">
    <source>
        <dbReference type="SAM" id="MobiDB-lite"/>
    </source>
</evidence>
<feature type="region of interest" description="Disordered" evidence="1">
    <location>
        <begin position="32"/>
        <end position="77"/>
    </location>
</feature>
<evidence type="ECO:0000313" key="3">
    <source>
        <dbReference type="Proteomes" id="UP000679992"/>
    </source>
</evidence>
<accession>A0ABQ4MAT5</accession>
<reference evidence="2 3" key="1">
    <citation type="submission" date="2021-03" db="EMBL/GenBank/DDBJ databases">
        <title>Antimicrobial resistance genes in bacteria isolated from Japanese honey, and their potential for conferring macrolide and lincosamide resistance in the American foulbrood pathogen Paenibacillus larvae.</title>
        <authorList>
            <person name="Okamoto M."/>
            <person name="Kumagai M."/>
            <person name="Kanamori H."/>
            <person name="Takamatsu D."/>
        </authorList>
    </citation>
    <scope>NUCLEOTIDE SEQUENCE [LARGE SCALE GENOMIC DNA]</scope>
    <source>
        <strain evidence="2 3">J42TS3</strain>
    </source>
</reference>
<feature type="compositionally biased region" description="Polar residues" evidence="1">
    <location>
        <begin position="48"/>
        <end position="58"/>
    </location>
</feature>